<keyword evidence="4" id="KW-0067">ATP-binding</keyword>
<dbReference type="Gene3D" id="3.40.50.10810">
    <property type="entry name" value="Tandem AAA-ATPase domain"/>
    <property type="match status" value="1"/>
</dbReference>
<dbReference type="FunCoup" id="A0A0R0F808">
    <property type="interactions" value="5027"/>
</dbReference>
<sequence>MEVEDDWDLSAEDLDSLERDAFQKIAQLRNPTPSSPHQRHHSATATTNHLPPKPLPDSRPQTAGTLSQAARALPTSFKSGTNNDKQSKELPKFSVKFFLHSSGNVAAKFQYDQVVIAAFRRIPRSSWNAKERLWIFPLSSLLEAEKVLGEIPSYSVQVDNLDPLVKRAVAAASAVPDLQDRYHKIPSYIESKLLPFQREGVRFILQHGGRVLLADEMGLGKTLQAIAVASCIQDLWPVLIIAPSSLRLQWASMIQQWLNIPSSDILIVLSQSGGSNRGGFNIVSSSAKSSIRLDGLFNIISYDLVPKLQNMLMTHDFKVVIADESHFLKNAQAKRTTASLPVIKKAQYALLLSGTPALSRPIELFKQLEALYPDVYRNVHEYGNRYCKGGVFGVYQGASNHEELHNLIKATVMIRRLKKDVLSQLPVKRRQQVFLDLENKDMKQINALFQELEMVKAKIKAAKSQEEAESLKFAQKNLINKIYTDSAEAKIPSVLDYIGTVIEAGCKFLIFAHHQPMIDSIHEFLLKKKVGCIRIDGGTPAASRQQLVTDFQEKDAIKAAVLSIKAGGVGLTLTAASTVIFAELSWTPGDLIQAEDRAHRIGQVSSVNIYYLLANDTVDDIIWDVVQSKLENLGQMLDGHENVLEVSASLPVNSPSKQKTIDQYVRKSDNMGSLVSSPSKQKTLDQFVRRCDNTDRLEYEPNPKRPRS</sequence>
<feature type="domain" description="Helicase C-terminal" evidence="7">
    <location>
        <begin position="493"/>
        <end position="645"/>
    </location>
</feature>
<evidence type="ECO:0000256" key="3">
    <source>
        <dbReference type="ARBA" id="ARBA00022806"/>
    </source>
</evidence>
<dbReference type="ExpressionAtlas" id="A0A0R0F808">
    <property type="expression patterns" value="baseline and differential"/>
</dbReference>
<dbReference type="Gramene" id="KRH02495">
    <property type="protein sequence ID" value="KRH02495"/>
    <property type="gene ID" value="GLYMA_17G041700"/>
</dbReference>
<evidence type="ECO:0000256" key="1">
    <source>
        <dbReference type="ARBA" id="ARBA00022741"/>
    </source>
</evidence>
<reference evidence="10" key="2">
    <citation type="submission" date="2018-02" db="UniProtKB">
        <authorList>
            <consortium name="EnsemblPlants"/>
        </authorList>
    </citation>
    <scope>IDENTIFICATION</scope>
    <source>
        <strain evidence="10">Williams 82</strain>
    </source>
</reference>
<evidence type="ECO:0008006" key="12">
    <source>
        <dbReference type="Google" id="ProtNLM"/>
    </source>
</evidence>
<feature type="domain" description="Helicase ATP-binding" evidence="6">
    <location>
        <begin position="202"/>
        <end position="374"/>
    </location>
</feature>
<feature type="domain" description="HARP" evidence="8">
    <location>
        <begin position="86"/>
        <end position="163"/>
    </location>
</feature>
<dbReference type="GO" id="GO:0031297">
    <property type="term" value="P:replication fork processing"/>
    <property type="evidence" value="ECO:0000318"/>
    <property type="project" value="GO_Central"/>
</dbReference>
<dbReference type="CDD" id="cd18793">
    <property type="entry name" value="SF2_C_SNF"/>
    <property type="match status" value="1"/>
</dbReference>
<dbReference type="Pfam" id="PF00271">
    <property type="entry name" value="Helicase_C"/>
    <property type="match status" value="1"/>
</dbReference>
<dbReference type="PANTHER" id="PTHR45766:SF3">
    <property type="entry name" value="DNA ANNEALING HELICASE AND ENDONUCLEASE ZRANB3"/>
    <property type="match status" value="1"/>
</dbReference>
<feature type="compositionally biased region" description="Polar residues" evidence="5">
    <location>
        <begin position="59"/>
        <end position="68"/>
    </location>
</feature>
<dbReference type="PaxDb" id="3847-GLYMA17G04661.1"/>
<accession>A0A0R0F808</accession>
<proteinExistence type="predicted"/>
<reference evidence="9 10" key="1">
    <citation type="journal article" date="2010" name="Nature">
        <title>Genome sequence of the palaeopolyploid soybean.</title>
        <authorList>
            <person name="Schmutz J."/>
            <person name="Cannon S.B."/>
            <person name="Schlueter J."/>
            <person name="Ma J."/>
            <person name="Mitros T."/>
            <person name="Nelson W."/>
            <person name="Hyten D.L."/>
            <person name="Song Q."/>
            <person name="Thelen J.J."/>
            <person name="Cheng J."/>
            <person name="Xu D."/>
            <person name="Hellsten U."/>
            <person name="May G.D."/>
            <person name="Yu Y."/>
            <person name="Sakurai T."/>
            <person name="Umezawa T."/>
            <person name="Bhattacharyya M.K."/>
            <person name="Sandhu D."/>
            <person name="Valliyodan B."/>
            <person name="Lindquist E."/>
            <person name="Peto M."/>
            <person name="Grant D."/>
            <person name="Shu S."/>
            <person name="Goodstein D."/>
            <person name="Barry K."/>
            <person name="Futrell-Griggs M."/>
            <person name="Abernathy B."/>
            <person name="Du J."/>
            <person name="Tian Z."/>
            <person name="Zhu L."/>
            <person name="Gill N."/>
            <person name="Joshi T."/>
            <person name="Libault M."/>
            <person name="Sethuraman A."/>
            <person name="Zhang X.-C."/>
            <person name="Shinozaki K."/>
            <person name="Nguyen H.T."/>
            <person name="Wing R.A."/>
            <person name="Cregan P."/>
            <person name="Specht J."/>
            <person name="Grimwood J."/>
            <person name="Rokhsar D."/>
            <person name="Stacey G."/>
            <person name="Shoemaker R.C."/>
            <person name="Jackson S.A."/>
        </authorList>
    </citation>
    <scope>NUCLEOTIDE SEQUENCE</scope>
    <source>
        <strain evidence="10">cv. Williams 82</strain>
        <tissue evidence="9">Callus</tissue>
    </source>
</reference>
<dbReference type="SMART" id="SM00487">
    <property type="entry name" value="DEXDc"/>
    <property type="match status" value="1"/>
</dbReference>
<dbReference type="FunFam" id="3.40.50.300:FF:001501">
    <property type="entry name" value="Chromatin remodeling factor18"/>
    <property type="match status" value="1"/>
</dbReference>
<dbReference type="GO" id="GO:0005524">
    <property type="term" value="F:ATP binding"/>
    <property type="evidence" value="ECO:0007669"/>
    <property type="project" value="UniProtKB-KW"/>
</dbReference>
<dbReference type="InterPro" id="IPR038718">
    <property type="entry name" value="SNF2-like_sf"/>
</dbReference>
<dbReference type="InterPro" id="IPR014001">
    <property type="entry name" value="Helicase_ATP-bd"/>
</dbReference>
<dbReference type="PROSITE" id="PS51467">
    <property type="entry name" value="HARP"/>
    <property type="match status" value="1"/>
</dbReference>
<dbReference type="Gramene" id="KRH02494">
    <property type="protein sequence ID" value="KRH02494"/>
    <property type="gene ID" value="GLYMA_17G041700"/>
</dbReference>
<gene>
    <name evidence="9" type="ORF">GLYMA_17G041700</name>
</gene>
<dbReference type="SMART" id="SM00490">
    <property type="entry name" value="HELICc"/>
    <property type="match status" value="1"/>
</dbReference>
<dbReference type="GO" id="GO:0043596">
    <property type="term" value="C:nuclear replication fork"/>
    <property type="evidence" value="ECO:0000318"/>
    <property type="project" value="GO_Central"/>
</dbReference>
<dbReference type="EMBL" id="CM000850">
    <property type="protein sequence ID" value="KRH02494.1"/>
    <property type="molecule type" value="Genomic_DNA"/>
</dbReference>
<dbReference type="STRING" id="3847.A0A0R0F808"/>
<dbReference type="InterPro" id="IPR001650">
    <property type="entry name" value="Helicase_C-like"/>
</dbReference>
<dbReference type="FunFam" id="3.40.50.10810:FF:000044">
    <property type="entry name" value="Chromatin remodeling factor18"/>
    <property type="match status" value="1"/>
</dbReference>
<dbReference type="GO" id="GO:0004386">
    <property type="term" value="F:helicase activity"/>
    <property type="evidence" value="ECO:0007669"/>
    <property type="project" value="UniProtKB-KW"/>
</dbReference>
<dbReference type="EMBL" id="CM000850">
    <property type="protein sequence ID" value="KRH02495.1"/>
    <property type="molecule type" value="Genomic_DNA"/>
</dbReference>
<organism evidence="9">
    <name type="scientific">Glycine max</name>
    <name type="common">Soybean</name>
    <name type="synonym">Glycine hispida</name>
    <dbReference type="NCBI Taxonomy" id="3847"/>
    <lineage>
        <taxon>Eukaryota</taxon>
        <taxon>Viridiplantae</taxon>
        <taxon>Streptophyta</taxon>
        <taxon>Embryophyta</taxon>
        <taxon>Tracheophyta</taxon>
        <taxon>Spermatophyta</taxon>
        <taxon>Magnoliopsida</taxon>
        <taxon>eudicotyledons</taxon>
        <taxon>Gunneridae</taxon>
        <taxon>Pentapetalae</taxon>
        <taxon>rosids</taxon>
        <taxon>fabids</taxon>
        <taxon>Fabales</taxon>
        <taxon>Fabaceae</taxon>
        <taxon>Papilionoideae</taxon>
        <taxon>50 kb inversion clade</taxon>
        <taxon>NPAAA clade</taxon>
        <taxon>indigoferoid/millettioid clade</taxon>
        <taxon>Phaseoleae</taxon>
        <taxon>Glycine</taxon>
        <taxon>Glycine subgen. Soja</taxon>
    </lineage>
</organism>
<evidence type="ECO:0000313" key="9">
    <source>
        <dbReference type="EMBL" id="KRH02494.1"/>
    </source>
</evidence>
<dbReference type="CDD" id="cd18010">
    <property type="entry name" value="DEXHc_HARP_SMARCAL1"/>
    <property type="match status" value="1"/>
</dbReference>
<dbReference type="PROSITE" id="PS51194">
    <property type="entry name" value="HELICASE_CTER"/>
    <property type="match status" value="1"/>
</dbReference>
<dbReference type="InterPro" id="IPR049730">
    <property type="entry name" value="SNF2/RAD54-like_C"/>
</dbReference>
<dbReference type="AlphaFoldDB" id="A0A0R0F808"/>
<dbReference type="PANTHER" id="PTHR45766">
    <property type="entry name" value="DNA ANNEALING HELICASE AND ENDONUCLEASE ZRANB3 FAMILY MEMBER"/>
    <property type="match status" value="1"/>
</dbReference>
<dbReference type="Pfam" id="PF00176">
    <property type="entry name" value="SNF2-rel_dom"/>
    <property type="match status" value="1"/>
</dbReference>
<evidence type="ECO:0000256" key="2">
    <source>
        <dbReference type="ARBA" id="ARBA00022801"/>
    </source>
</evidence>
<dbReference type="SMR" id="A0A0R0F808"/>
<evidence type="ECO:0000259" key="6">
    <source>
        <dbReference type="PROSITE" id="PS51192"/>
    </source>
</evidence>
<protein>
    <recommendedName>
        <fullName evidence="12">SWI/SNF-related matrix-associated actin-dependent regulator of chromatin subfamily A-like protein 1</fullName>
    </recommendedName>
</protein>
<dbReference type="GO" id="GO:0016787">
    <property type="term" value="F:hydrolase activity"/>
    <property type="evidence" value="ECO:0007669"/>
    <property type="project" value="UniProtKB-KW"/>
</dbReference>
<evidence type="ECO:0000256" key="4">
    <source>
        <dbReference type="ARBA" id="ARBA00022840"/>
    </source>
</evidence>
<dbReference type="SUPFAM" id="SSF52540">
    <property type="entry name" value="P-loop containing nucleoside triphosphate hydrolases"/>
    <property type="match status" value="2"/>
</dbReference>
<dbReference type="GO" id="GO:0004520">
    <property type="term" value="F:DNA endonuclease activity"/>
    <property type="evidence" value="ECO:0000318"/>
    <property type="project" value="GO_Central"/>
</dbReference>
<dbReference type="InterPro" id="IPR010003">
    <property type="entry name" value="HARP_dom"/>
</dbReference>
<dbReference type="InterPro" id="IPR027417">
    <property type="entry name" value="P-loop_NTPase"/>
</dbReference>
<keyword evidence="11" id="KW-1185">Reference proteome</keyword>
<reference evidence="9" key="3">
    <citation type="submission" date="2018-07" db="EMBL/GenBank/DDBJ databases">
        <title>WGS assembly of Glycine max.</title>
        <authorList>
            <person name="Schmutz J."/>
            <person name="Cannon S."/>
            <person name="Schlueter J."/>
            <person name="Ma J."/>
            <person name="Mitros T."/>
            <person name="Nelson W."/>
            <person name="Hyten D."/>
            <person name="Song Q."/>
            <person name="Thelen J."/>
            <person name="Cheng J."/>
            <person name="Xu D."/>
            <person name="Hellsten U."/>
            <person name="May G."/>
            <person name="Yu Y."/>
            <person name="Sakurai T."/>
            <person name="Umezawa T."/>
            <person name="Bhattacharyya M."/>
            <person name="Sandhu D."/>
            <person name="Valliyodan B."/>
            <person name="Lindquist E."/>
            <person name="Peto M."/>
            <person name="Grant D."/>
            <person name="Shu S."/>
            <person name="Goodstein D."/>
            <person name="Barry K."/>
            <person name="Futrell-Griggs M."/>
            <person name="Abernathy B."/>
            <person name="Du J."/>
            <person name="Tian Z."/>
            <person name="Zhu L."/>
            <person name="Gill N."/>
            <person name="Joshi T."/>
            <person name="Libault M."/>
            <person name="Sethuraman A."/>
            <person name="Zhang X."/>
            <person name="Shinozaki K."/>
            <person name="Nguyen H."/>
            <person name="Wing R."/>
            <person name="Cregan P."/>
            <person name="Specht J."/>
            <person name="Grimwood J."/>
            <person name="Rokhsar D."/>
            <person name="Stacey G."/>
            <person name="Shoemaker R."/>
            <person name="Jackson S."/>
        </authorList>
    </citation>
    <scope>NUCLEOTIDE SEQUENCE</scope>
    <source>
        <tissue evidence="9">Callus</tissue>
    </source>
</reference>
<keyword evidence="1" id="KW-0547">Nucleotide-binding</keyword>
<evidence type="ECO:0000313" key="11">
    <source>
        <dbReference type="Proteomes" id="UP000008827"/>
    </source>
</evidence>
<feature type="region of interest" description="Disordered" evidence="5">
    <location>
        <begin position="20"/>
        <end position="68"/>
    </location>
</feature>
<dbReference type="InterPro" id="IPR000330">
    <property type="entry name" value="SNF2_N"/>
</dbReference>
<dbReference type="GO" id="GO:0006281">
    <property type="term" value="P:DNA repair"/>
    <property type="evidence" value="ECO:0000318"/>
    <property type="project" value="GO_Central"/>
</dbReference>
<dbReference type="Gene3D" id="3.40.50.300">
    <property type="entry name" value="P-loop containing nucleotide triphosphate hydrolases"/>
    <property type="match status" value="1"/>
</dbReference>
<dbReference type="PROSITE" id="PS51192">
    <property type="entry name" value="HELICASE_ATP_BIND_1"/>
    <property type="match status" value="1"/>
</dbReference>
<dbReference type="EnsemblPlants" id="KRH02494">
    <property type="protein sequence ID" value="KRH02494"/>
    <property type="gene ID" value="GLYMA_17G041700"/>
</dbReference>
<name>A0A0R0F808_SOYBN</name>
<evidence type="ECO:0000259" key="7">
    <source>
        <dbReference type="PROSITE" id="PS51194"/>
    </source>
</evidence>
<keyword evidence="2" id="KW-0378">Hydrolase</keyword>
<dbReference type="EnsemblPlants" id="KRH02495">
    <property type="protein sequence ID" value="KRH02495"/>
    <property type="gene ID" value="GLYMA_17G041700"/>
</dbReference>
<dbReference type="InParanoid" id="A0A0R0F808"/>
<evidence type="ECO:0000259" key="8">
    <source>
        <dbReference type="PROSITE" id="PS51467"/>
    </source>
</evidence>
<keyword evidence="3" id="KW-0347">Helicase</keyword>
<evidence type="ECO:0000313" key="10">
    <source>
        <dbReference type="EnsemblPlants" id="KRH02494"/>
    </source>
</evidence>
<dbReference type="Proteomes" id="UP000008827">
    <property type="component" value="Chromosome 17"/>
</dbReference>
<dbReference type="OMA" id="FTLHRAR"/>
<evidence type="ECO:0000256" key="5">
    <source>
        <dbReference type="SAM" id="MobiDB-lite"/>
    </source>
</evidence>